<evidence type="ECO:0000256" key="2">
    <source>
        <dbReference type="ARBA" id="ARBA00022553"/>
    </source>
</evidence>
<dbReference type="GO" id="GO:0046872">
    <property type="term" value="F:metal ion binding"/>
    <property type="evidence" value="ECO:0007669"/>
    <property type="project" value="UniProtKB-KW"/>
</dbReference>
<dbReference type="RefSeq" id="WP_159663420.1">
    <property type="nucleotide sequence ID" value="NZ_JACMHY010000002.1"/>
</dbReference>
<dbReference type="InterPro" id="IPR003594">
    <property type="entry name" value="HATPase_dom"/>
</dbReference>
<evidence type="ECO:0000313" key="18">
    <source>
        <dbReference type="Proteomes" id="UP000517694"/>
    </source>
</evidence>
<keyword evidence="7" id="KW-0378">Hydrolase</keyword>
<dbReference type="EMBL" id="JACMHY010000002">
    <property type="protein sequence ID" value="MBC2864940.1"/>
    <property type="molecule type" value="Genomic_DNA"/>
</dbReference>
<dbReference type="GO" id="GO:0016301">
    <property type="term" value="F:kinase activity"/>
    <property type="evidence" value="ECO:0007669"/>
    <property type="project" value="UniProtKB-KW"/>
</dbReference>
<reference evidence="17 18" key="1">
    <citation type="submission" date="2020-08" db="EMBL/GenBank/DDBJ databases">
        <title>Whole-Genome Sequence of French Clinical Streptomyces mexicanus Strain Q0842.</title>
        <authorList>
            <person name="Boxberger M."/>
            <person name="La Scola B."/>
        </authorList>
    </citation>
    <scope>NUCLEOTIDE SEQUENCE [LARGE SCALE GENOMIC DNA]</scope>
    <source>
        <strain evidence="17 18">Marseille-Q0842</strain>
    </source>
</reference>
<dbReference type="Pfam" id="PF08448">
    <property type="entry name" value="PAS_4"/>
    <property type="match status" value="1"/>
</dbReference>
<dbReference type="OrthoDB" id="118142at2"/>
<name>A0A7X1LPE7_9ACTN</name>
<dbReference type="CDD" id="cd00130">
    <property type="entry name" value="PAS"/>
    <property type="match status" value="1"/>
</dbReference>
<dbReference type="FunFam" id="3.30.450.40:FF:000035">
    <property type="entry name" value="PAS sensor protein"/>
    <property type="match status" value="1"/>
</dbReference>
<evidence type="ECO:0000256" key="13">
    <source>
        <dbReference type="ARBA" id="ARBA00056274"/>
    </source>
</evidence>
<evidence type="ECO:0000256" key="15">
    <source>
        <dbReference type="ARBA" id="ARBA00081350"/>
    </source>
</evidence>
<keyword evidence="11" id="KW-0464">Manganese</keyword>
<organism evidence="17 18">
    <name type="scientific">Streptomyces mexicanus</name>
    <dbReference type="NCBI Taxonomy" id="178566"/>
    <lineage>
        <taxon>Bacteria</taxon>
        <taxon>Bacillati</taxon>
        <taxon>Actinomycetota</taxon>
        <taxon>Actinomycetes</taxon>
        <taxon>Kitasatosporales</taxon>
        <taxon>Streptomycetaceae</taxon>
        <taxon>Streptomyces</taxon>
    </lineage>
</organism>
<evidence type="ECO:0000256" key="1">
    <source>
        <dbReference type="ARBA" id="ARBA00013081"/>
    </source>
</evidence>
<proteinExistence type="predicted"/>
<dbReference type="InterPro" id="IPR000014">
    <property type="entry name" value="PAS"/>
</dbReference>
<evidence type="ECO:0000313" key="17">
    <source>
        <dbReference type="EMBL" id="MBC2864940.1"/>
    </source>
</evidence>
<evidence type="ECO:0000256" key="6">
    <source>
        <dbReference type="ARBA" id="ARBA00022777"/>
    </source>
</evidence>
<dbReference type="Pfam" id="PF01590">
    <property type="entry name" value="GAF"/>
    <property type="match status" value="1"/>
</dbReference>
<evidence type="ECO:0000256" key="14">
    <source>
        <dbReference type="ARBA" id="ARBA00075117"/>
    </source>
</evidence>
<dbReference type="InterPro" id="IPR003018">
    <property type="entry name" value="GAF"/>
</dbReference>
<keyword evidence="2" id="KW-0597">Phosphoprotein</keyword>
<dbReference type="PANTHER" id="PTHR43156:SF2">
    <property type="entry name" value="STAGE II SPORULATION PROTEIN E"/>
    <property type="match status" value="1"/>
</dbReference>
<evidence type="ECO:0000256" key="11">
    <source>
        <dbReference type="ARBA" id="ARBA00023211"/>
    </source>
</evidence>
<evidence type="ECO:0000256" key="4">
    <source>
        <dbReference type="ARBA" id="ARBA00022723"/>
    </source>
</evidence>
<dbReference type="SUPFAM" id="SSF55874">
    <property type="entry name" value="ATPase domain of HSP90 chaperone/DNA topoisomerase II/histidine kinase"/>
    <property type="match status" value="1"/>
</dbReference>
<evidence type="ECO:0000256" key="5">
    <source>
        <dbReference type="ARBA" id="ARBA00022741"/>
    </source>
</evidence>
<dbReference type="GO" id="GO:0004722">
    <property type="term" value="F:protein serine/threonine phosphatase activity"/>
    <property type="evidence" value="ECO:0007669"/>
    <property type="project" value="UniProtKB-EC"/>
</dbReference>
<evidence type="ECO:0000259" key="16">
    <source>
        <dbReference type="SMART" id="SM00331"/>
    </source>
</evidence>
<dbReference type="Pfam" id="PF07228">
    <property type="entry name" value="SpoIIE"/>
    <property type="match status" value="1"/>
</dbReference>
<gene>
    <name evidence="17" type="ORF">H1R13_07990</name>
</gene>
<dbReference type="CDD" id="cd16936">
    <property type="entry name" value="HATPase_RsbW-like"/>
    <property type="match status" value="1"/>
</dbReference>
<dbReference type="InterPro" id="IPR036457">
    <property type="entry name" value="PPM-type-like_dom_sf"/>
</dbReference>
<comment type="catalytic activity">
    <reaction evidence="12">
        <text>O-phospho-L-seryl-[protein] + H2O = L-seryl-[protein] + phosphate</text>
        <dbReference type="Rhea" id="RHEA:20629"/>
        <dbReference type="Rhea" id="RHEA-COMP:9863"/>
        <dbReference type="Rhea" id="RHEA-COMP:11604"/>
        <dbReference type="ChEBI" id="CHEBI:15377"/>
        <dbReference type="ChEBI" id="CHEBI:29999"/>
        <dbReference type="ChEBI" id="CHEBI:43474"/>
        <dbReference type="ChEBI" id="CHEBI:83421"/>
        <dbReference type="EC" id="3.1.3.16"/>
    </reaction>
</comment>
<dbReference type="Gene3D" id="3.60.40.10">
    <property type="entry name" value="PPM-type phosphatase domain"/>
    <property type="match status" value="1"/>
</dbReference>
<accession>A0A7X1LPE7</accession>
<dbReference type="InterPro" id="IPR052016">
    <property type="entry name" value="Bact_Sigma-Reg"/>
</dbReference>
<dbReference type="Gene3D" id="3.30.565.10">
    <property type="entry name" value="Histidine kinase-like ATPase, C-terminal domain"/>
    <property type="match status" value="1"/>
</dbReference>
<dbReference type="FunFam" id="3.60.40.10:FF:000005">
    <property type="entry name" value="Serine/threonine protein phosphatase"/>
    <property type="match status" value="1"/>
</dbReference>
<dbReference type="Gene3D" id="3.30.450.40">
    <property type="match status" value="1"/>
</dbReference>
<evidence type="ECO:0000256" key="10">
    <source>
        <dbReference type="ARBA" id="ARBA00022912"/>
    </source>
</evidence>
<dbReference type="GO" id="GO:0005524">
    <property type="term" value="F:ATP binding"/>
    <property type="evidence" value="ECO:0007669"/>
    <property type="project" value="UniProtKB-KW"/>
</dbReference>
<evidence type="ECO:0000256" key="8">
    <source>
        <dbReference type="ARBA" id="ARBA00022840"/>
    </source>
</evidence>
<dbReference type="AlphaFoldDB" id="A0A7X1LPE7"/>
<evidence type="ECO:0000256" key="7">
    <source>
        <dbReference type="ARBA" id="ARBA00022801"/>
    </source>
</evidence>
<dbReference type="InterPro" id="IPR036890">
    <property type="entry name" value="HATPase_C_sf"/>
</dbReference>
<comment type="caution">
    <text evidence="17">The sequence shown here is derived from an EMBL/GenBank/DDBJ whole genome shotgun (WGS) entry which is preliminary data.</text>
</comment>
<dbReference type="PANTHER" id="PTHR43156">
    <property type="entry name" value="STAGE II SPORULATION PROTEIN E-RELATED"/>
    <property type="match status" value="1"/>
</dbReference>
<keyword evidence="4" id="KW-0479">Metal-binding</keyword>
<evidence type="ECO:0000256" key="12">
    <source>
        <dbReference type="ARBA" id="ARBA00047761"/>
    </source>
</evidence>
<keyword evidence="3" id="KW-0808">Transferase</keyword>
<keyword evidence="10" id="KW-0904">Protein phosphatase</keyword>
<dbReference type="SUPFAM" id="SSF81606">
    <property type="entry name" value="PP2C-like"/>
    <property type="match status" value="1"/>
</dbReference>
<dbReference type="Gene3D" id="3.30.450.20">
    <property type="entry name" value="PAS domain"/>
    <property type="match status" value="1"/>
</dbReference>
<dbReference type="SUPFAM" id="SSF55781">
    <property type="entry name" value="GAF domain-like"/>
    <property type="match status" value="1"/>
</dbReference>
<dbReference type="FunFam" id="3.30.565.10:FF:000028">
    <property type="entry name" value="PAS sensor protein"/>
    <property type="match status" value="1"/>
</dbReference>
<keyword evidence="8" id="KW-0067">ATP-binding</keyword>
<sequence length="808" mass="85849">MGASTDHVGDWAFSFGALTAVILDGDGTVLRCPRSAAELLGRTAAEVCGRPVRELLADGSGGVRGGPAPCKGGIPAAGRARLGHRSGRAVEVAFRVVRLEDSSELLVLAAPAHWVTEWGQSVSVLRALFSQERVGIGIHDADLTVVRTNVTPEMFGGPPLSPGSRLAEVMHTEDAQATEAALREVLETGVPLVGREQRMRSPLLPERERTLALSAFRLEDARGRPTGVAALFIDATGKRRARGQLDLLREAAARIGGSLDVVRTAQDLVDVLVPAFGDLAWVDLAEAVLEGEEPAKMLGGGEPHQRRAAVASANGTWPTGLIQLGETVPVLPDVPNLRMIQRGAAVITDREGAGAPLGDPRLVKMYVPEGGHSLVSAPLYARGLVLGAVAVWRTERPEPFDADDADLLTEIASRAALSVDNARRYTREHRSVLALQQRLLPSAATEASAGETSGFYLPARGGAEIRGDWFDVVPLPSLRVALVVGDVIGHGLQATATMGRLRTAVQTLADLELDPDELLTHVDDLVQRLAAEAPRGQRDTVGATCLYAVYDPVACHCTLASAGHPPPVLVRPDGTAKVIDVAPGPPLGVGGMPFETTTVDLEPGSLLALYTDGLARRGDQDIDGGVRWLTDRLAALSGPGRTPEAIGGTLLADLGDNPRDDDIALLLARTRAVPPESTASWEFPADPAVVADARQATTRQLAAWGLEELAFTTELIVSELVTNAIRYAGGPVSLRLIREKVLICEVSDPSNTQPRLRRARWADEGGRGLYLIAQLTTRWGSRYSRQGKTIWTEQPLAGSVPGRPSWVH</sequence>
<protein>
    <recommendedName>
        <fullName evidence="1">protein-serine/threonine phosphatase</fullName>
        <ecNumber evidence="1">3.1.3.16</ecNumber>
    </recommendedName>
    <alternativeName>
        <fullName evidence="15">Protein-serine/threonine phosphatase</fullName>
    </alternativeName>
    <alternativeName>
        <fullName evidence="14">Serine/threonine-protein kinase</fullName>
    </alternativeName>
</protein>
<evidence type="ECO:0000256" key="9">
    <source>
        <dbReference type="ARBA" id="ARBA00022842"/>
    </source>
</evidence>
<feature type="domain" description="PPM-type phosphatase" evidence="16">
    <location>
        <begin position="450"/>
        <end position="670"/>
    </location>
</feature>
<dbReference type="Proteomes" id="UP000517694">
    <property type="component" value="Unassembled WGS sequence"/>
</dbReference>
<keyword evidence="5" id="KW-0547">Nucleotide-binding</keyword>
<dbReference type="Pfam" id="PF13581">
    <property type="entry name" value="HATPase_c_2"/>
    <property type="match status" value="1"/>
</dbReference>
<keyword evidence="9" id="KW-0460">Magnesium</keyword>
<keyword evidence="18" id="KW-1185">Reference proteome</keyword>
<dbReference type="InterPro" id="IPR013656">
    <property type="entry name" value="PAS_4"/>
</dbReference>
<keyword evidence="6" id="KW-0418">Kinase</keyword>
<dbReference type="InterPro" id="IPR029016">
    <property type="entry name" value="GAF-like_dom_sf"/>
</dbReference>
<comment type="function">
    <text evidence="13">Primarily acts as an independent SigF regulator that is sensitive to the osmosensory signal, mediating the cross talk of PknD with the SigF regulon. Possesses both phosphatase and kinase activities. The kinase domain functions as a classic anti-sigma factor-like kinase to phosphorylate the anti-anti-sigma factor domain at the canonical regulatory site, and the phosphatase domain antagonizes this activity.</text>
</comment>
<evidence type="ECO:0000256" key="3">
    <source>
        <dbReference type="ARBA" id="ARBA00022679"/>
    </source>
</evidence>
<dbReference type="InterPro" id="IPR001932">
    <property type="entry name" value="PPM-type_phosphatase-like_dom"/>
</dbReference>
<dbReference type="EC" id="3.1.3.16" evidence="1"/>
<dbReference type="SUPFAM" id="SSF55785">
    <property type="entry name" value="PYP-like sensor domain (PAS domain)"/>
    <property type="match status" value="2"/>
</dbReference>
<dbReference type="InterPro" id="IPR035965">
    <property type="entry name" value="PAS-like_dom_sf"/>
</dbReference>
<dbReference type="SMART" id="SM00331">
    <property type="entry name" value="PP2C_SIG"/>
    <property type="match status" value="1"/>
</dbReference>